<accession>I7MFZ0</accession>
<dbReference type="eggNOG" id="ENOG502SJ6P">
    <property type="taxonomic scope" value="Eukaryota"/>
</dbReference>
<keyword evidence="2" id="KW-0472">Membrane</keyword>
<dbReference type="InParanoid" id="I7MFZ0"/>
<evidence type="ECO:0000256" key="1">
    <source>
        <dbReference type="SAM" id="MobiDB-lite"/>
    </source>
</evidence>
<keyword evidence="4" id="KW-1185">Reference proteome</keyword>
<dbReference type="Proteomes" id="UP000009168">
    <property type="component" value="Unassembled WGS sequence"/>
</dbReference>
<dbReference type="GO" id="GO:0007131">
    <property type="term" value="P:reciprocal meiotic recombination"/>
    <property type="evidence" value="ECO:0007669"/>
    <property type="project" value="TreeGrafter"/>
</dbReference>
<name>I7MFZ0_TETTS</name>
<organism evidence="3 4">
    <name type="scientific">Tetrahymena thermophila (strain SB210)</name>
    <dbReference type="NCBI Taxonomy" id="312017"/>
    <lineage>
        <taxon>Eukaryota</taxon>
        <taxon>Sar</taxon>
        <taxon>Alveolata</taxon>
        <taxon>Ciliophora</taxon>
        <taxon>Intramacronucleata</taxon>
        <taxon>Oligohymenophorea</taxon>
        <taxon>Hymenostomatida</taxon>
        <taxon>Tetrahymenina</taxon>
        <taxon>Tetrahymenidae</taxon>
        <taxon>Tetrahymena</taxon>
    </lineage>
</organism>
<feature type="transmembrane region" description="Helical" evidence="2">
    <location>
        <begin position="331"/>
        <end position="351"/>
    </location>
</feature>
<dbReference type="GO" id="GO:0005634">
    <property type="term" value="C:nucleus"/>
    <property type="evidence" value="ECO:0007669"/>
    <property type="project" value="TreeGrafter"/>
</dbReference>
<dbReference type="PANTHER" id="PTHR31398:SF0">
    <property type="entry name" value="MEIOTIC NUCLEAR DIVISION PROTEIN 1 HOMOLOG"/>
    <property type="match status" value="1"/>
</dbReference>
<gene>
    <name evidence="3" type="ORF">TTHERM_00307810</name>
</gene>
<feature type="region of interest" description="Disordered" evidence="1">
    <location>
        <begin position="731"/>
        <end position="759"/>
    </location>
</feature>
<dbReference type="OrthoDB" id="297234at2759"/>
<feature type="compositionally biased region" description="Low complexity" evidence="1">
    <location>
        <begin position="747"/>
        <end position="759"/>
    </location>
</feature>
<keyword evidence="2" id="KW-1133">Transmembrane helix</keyword>
<proteinExistence type="predicted"/>
<keyword evidence="2 3" id="KW-0812">Transmembrane</keyword>
<feature type="transmembrane region" description="Helical" evidence="2">
    <location>
        <begin position="33"/>
        <end position="51"/>
    </location>
</feature>
<reference evidence="4" key="1">
    <citation type="journal article" date="2006" name="PLoS Biol.">
        <title>Macronuclear genome sequence of the ciliate Tetrahymena thermophila, a model eukaryote.</title>
        <authorList>
            <person name="Eisen J.A."/>
            <person name="Coyne R.S."/>
            <person name="Wu M."/>
            <person name="Wu D."/>
            <person name="Thiagarajan M."/>
            <person name="Wortman J.R."/>
            <person name="Badger J.H."/>
            <person name="Ren Q."/>
            <person name="Amedeo P."/>
            <person name="Jones K.M."/>
            <person name="Tallon L.J."/>
            <person name="Delcher A.L."/>
            <person name="Salzberg S.L."/>
            <person name="Silva J.C."/>
            <person name="Haas B.J."/>
            <person name="Majoros W.H."/>
            <person name="Farzad M."/>
            <person name="Carlton J.M."/>
            <person name="Smith R.K. Jr."/>
            <person name="Garg J."/>
            <person name="Pearlman R.E."/>
            <person name="Karrer K.M."/>
            <person name="Sun L."/>
            <person name="Manning G."/>
            <person name="Elde N.C."/>
            <person name="Turkewitz A.P."/>
            <person name="Asai D.J."/>
            <person name="Wilkes D.E."/>
            <person name="Wang Y."/>
            <person name="Cai H."/>
            <person name="Collins K."/>
            <person name="Stewart B.A."/>
            <person name="Lee S.R."/>
            <person name="Wilamowska K."/>
            <person name="Weinberg Z."/>
            <person name="Ruzzo W.L."/>
            <person name="Wloga D."/>
            <person name="Gaertig J."/>
            <person name="Frankel J."/>
            <person name="Tsao C.-C."/>
            <person name="Gorovsky M.A."/>
            <person name="Keeling P.J."/>
            <person name="Waller R.F."/>
            <person name="Patron N.J."/>
            <person name="Cherry J.M."/>
            <person name="Stover N.A."/>
            <person name="Krieger C.J."/>
            <person name="del Toro C."/>
            <person name="Ryder H.F."/>
            <person name="Williamson S.C."/>
            <person name="Barbeau R.A."/>
            <person name="Hamilton E.P."/>
            <person name="Orias E."/>
        </authorList>
    </citation>
    <scope>NUCLEOTIDE SEQUENCE [LARGE SCALE GENOMIC DNA]</scope>
    <source>
        <strain evidence="4">SB210</strain>
    </source>
</reference>
<dbReference type="AlphaFoldDB" id="I7MFZ0"/>
<dbReference type="RefSeq" id="XP_001021055.2">
    <property type="nucleotide sequence ID" value="XM_001021055.2"/>
</dbReference>
<evidence type="ECO:0000313" key="3">
    <source>
        <dbReference type="EMBL" id="EAS00810.2"/>
    </source>
</evidence>
<evidence type="ECO:0000256" key="2">
    <source>
        <dbReference type="SAM" id="Phobius"/>
    </source>
</evidence>
<protein>
    <submittedName>
        <fullName evidence="3">Transmembrane protein, putative</fullName>
    </submittedName>
</protein>
<evidence type="ECO:0000313" key="4">
    <source>
        <dbReference type="Proteomes" id="UP000009168"/>
    </source>
</evidence>
<feature type="compositionally biased region" description="Basic and acidic residues" evidence="1">
    <location>
        <begin position="732"/>
        <end position="746"/>
    </location>
</feature>
<dbReference type="KEGG" id="tet:TTHERM_00307810"/>
<dbReference type="PANTHER" id="PTHR31398">
    <property type="entry name" value="MEIOTIC NUCLEAR DIVISION PROTEIN 1 HOMOLOG"/>
    <property type="match status" value="1"/>
</dbReference>
<sequence length="884" mass="103083">MVVQKLCNLIKGIDLFGVPVALVMNKETHYKSLAGSIMSIIAIIFIFAFFWQNFLSFVKKDRAQFTIDNQYQQSPDLIQLNENSFMFALGFEQPNNDFTIYPFFNITVIQTYYIMEGGTKKTQIIYLDMEPCSEKHFSLMGQDKYSKITILNSRNFLCPSLGQKIEAQGLYTNDLFSFIKIVVTRCDPNFKKYDKRTWNPLDCGTQSNYDAYIKYVQRPRFIFYTTNFNIIPANTNKYAQGYIQDQQSFTFSPNFMVKSADIYIKKNIIHTDENVILTKNPREETYLTLNIDEIKETSDYITGSSTFVTLYLRRSPYTITINRSFTKIAELMIQIGGLIKCVFLVLGFFLAKYNRFNFRLELANKLYEFNILNSQKNKGEKQQNNKITISSIEQIMENQLLCNPSQKNLSQNNYSQKDFDRQNANKQPQSGEQESNVIIQDKINLNEDKNTINFNQVEPISAGGPQKSIEILRQAQKQNQKSILLDYVQRIADKSVKIKGSISYFLNYLTFGKCLKTEENLLIKKAQEYSKIDLDIYVILDKLQEIEKLKKIIFSPEQITLFNFIKKPVIKNENQSSKNKVQIENKTLPAKSKFVHQLYLKQDKDQQQQILADNNHFMKERDTFTTFQAYKNLFDAYKVIKNSDEQKDEMQNSLFSSGFNFKNIKNQRQNQKLIKELGEEIQNLFELQSVISQKNIGNSEISQTNLETNNQFQMFLQLSPLNKNHRYKCNKTKQDQNKISKYKPEKQNQNGQQIQSKQQIDLVPDTKNNSLNYEKQLEDQEQGGGLVIQQKYQQSLFSQHKLENALSRNKENQNELASSQFSNSLTVPEYKNKNLQANSLNDSDINFKEISFNKNLVLQLKHNPNDLQHNFQIKTNNNIEDTNS</sequence>
<dbReference type="EMBL" id="GG662608">
    <property type="protein sequence ID" value="EAS00810.2"/>
    <property type="molecule type" value="Genomic_DNA"/>
</dbReference>
<dbReference type="GeneID" id="7838974"/>